<dbReference type="EnsemblPlants" id="evm.model.07.277">
    <property type="protein sequence ID" value="cds.evm.model.07.277"/>
    <property type="gene ID" value="evm.TU.07.277"/>
</dbReference>
<name>A0A803Q4J8_CANSA</name>
<dbReference type="Gramene" id="evm.model.07.277">
    <property type="protein sequence ID" value="cds.evm.model.07.277"/>
    <property type="gene ID" value="evm.TU.07.277"/>
</dbReference>
<dbReference type="AlphaFoldDB" id="A0A803Q4J8"/>
<evidence type="ECO:0000313" key="1">
    <source>
        <dbReference type="EnsemblPlants" id="cds.evm.model.07.277"/>
    </source>
</evidence>
<keyword evidence="2" id="KW-1185">Reference proteome</keyword>
<dbReference type="Proteomes" id="UP000596661">
    <property type="component" value="Chromosome 7"/>
</dbReference>
<protein>
    <submittedName>
        <fullName evidence="1">Uncharacterized protein</fullName>
    </submittedName>
</protein>
<sequence length="68" mass="7524">MMAILIYRKLDSVLEDQFEKSEKTEKLEKGTDGSKKEAAETIMKQARSAIIMNLADNGSKMKSGGRAT</sequence>
<organism evidence="1 2">
    <name type="scientific">Cannabis sativa</name>
    <name type="common">Hemp</name>
    <name type="synonym">Marijuana</name>
    <dbReference type="NCBI Taxonomy" id="3483"/>
    <lineage>
        <taxon>Eukaryota</taxon>
        <taxon>Viridiplantae</taxon>
        <taxon>Streptophyta</taxon>
        <taxon>Embryophyta</taxon>
        <taxon>Tracheophyta</taxon>
        <taxon>Spermatophyta</taxon>
        <taxon>Magnoliopsida</taxon>
        <taxon>eudicotyledons</taxon>
        <taxon>Gunneridae</taxon>
        <taxon>Pentapetalae</taxon>
        <taxon>rosids</taxon>
        <taxon>fabids</taxon>
        <taxon>Rosales</taxon>
        <taxon>Cannabaceae</taxon>
        <taxon>Cannabis</taxon>
    </lineage>
</organism>
<evidence type="ECO:0000313" key="2">
    <source>
        <dbReference type="Proteomes" id="UP000596661"/>
    </source>
</evidence>
<reference evidence="1" key="2">
    <citation type="submission" date="2021-03" db="UniProtKB">
        <authorList>
            <consortium name="EnsemblPlants"/>
        </authorList>
    </citation>
    <scope>IDENTIFICATION</scope>
</reference>
<proteinExistence type="predicted"/>
<reference evidence="1" key="1">
    <citation type="submission" date="2018-11" db="EMBL/GenBank/DDBJ databases">
        <authorList>
            <person name="Grassa J C."/>
        </authorList>
    </citation>
    <scope>NUCLEOTIDE SEQUENCE [LARGE SCALE GENOMIC DNA]</scope>
</reference>
<dbReference type="EMBL" id="UZAU01000632">
    <property type="status" value="NOT_ANNOTATED_CDS"/>
    <property type="molecule type" value="Genomic_DNA"/>
</dbReference>
<accession>A0A803Q4J8</accession>